<dbReference type="AlphaFoldDB" id="A0A7S1PDB7"/>
<proteinExistence type="predicted"/>
<evidence type="ECO:0000313" key="2">
    <source>
        <dbReference type="EMBL" id="CAD9074067.1"/>
    </source>
</evidence>
<protein>
    <submittedName>
        <fullName evidence="2">Uncharacterized protein</fullName>
    </submittedName>
</protein>
<accession>A0A7S1PDB7</accession>
<dbReference type="EMBL" id="HBGB01049698">
    <property type="protein sequence ID" value="CAD9074067.1"/>
    <property type="molecule type" value="Transcribed_RNA"/>
</dbReference>
<organism evidence="2">
    <name type="scientific">Vitrella brassicaformis</name>
    <dbReference type="NCBI Taxonomy" id="1169539"/>
    <lineage>
        <taxon>Eukaryota</taxon>
        <taxon>Sar</taxon>
        <taxon>Alveolata</taxon>
        <taxon>Colpodellida</taxon>
        <taxon>Vitrellaceae</taxon>
        <taxon>Vitrella</taxon>
    </lineage>
</organism>
<gene>
    <name evidence="2" type="ORF">VBRA1451_LOCUS29151</name>
</gene>
<sequence>MDVGRSVSHPSNCQLKFIPLRGHTAFHPVTVREQVFVSANLPSLTTTFIARPIFPLANQPTQKDAHTQFPPGQIHYMSRAASPYAPSLDSASPPPHPEHPTQPNATQPYPTPIS</sequence>
<name>A0A7S1PDB7_9ALVE</name>
<evidence type="ECO:0000256" key="1">
    <source>
        <dbReference type="SAM" id="MobiDB-lite"/>
    </source>
</evidence>
<reference evidence="2" key="1">
    <citation type="submission" date="2021-01" db="EMBL/GenBank/DDBJ databases">
        <authorList>
            <person name="Corre E."/>
            <person name="Pelletier E."/>
            <person name="Niang G."/>
            <person name="Scheremetjew M."/>
            <person name="Finn R."/>
            <person name="Kale V."/>
            <person name="Holt S."/>
            <person name="Cochrane G."/>
            <person name="Meng A."/>
            <person name="Brown T."/>
            <person name="Cohen L."/>
        </authorList>
    </citation>
    <scope>NUCLEOTIDE SEQUENCE</scope>
    <source>
        <strain evidence="2">CCMP3346</strain>
    </source>
</reference>
<feature type="region of interest" description="Disordered" evidence="1">
    <location>
        <begin position="60"/>
        <end position="114"/>
    </location>
</feature>